<protein>
    <submittedName>
        <fullName evidence="1">Uncharacterized protein</fullName>
    </submittedName>
</protein>
<accession>A0A1N6MTC2</accession>
<dbReference type="AlphaFoldDB" id="A0A1N6MTC2"/>
<sequence>MAIEKPGLLFFKRYTFKSIEYIHFIFQAASLLAALAHPGHSGHSGHSGHIVIYAPVVYSLAAEMQFEIYCV</sequence>
<proteinExistence type="predicted"/>
<gene>
    <name evidence="1" type="ORF">XIS1_1340026</name>
</gene>
<organism evidence="1 2">
    <name type="scientific">Xenorhabdus innexi</name>
    <dbReference type="NCBI Taxonomy" id="290109"/>
    <lineage>
        <taxon>Bacteria</taxon>
        <taxon>Pseudomonadati</taxon>
        <taxon>Pseudomonadota</taxon>
        <taxon>Gammaproteobacteria</taxon>
        <taxon>Enterobacterales</taxon>
        <taxon>Morganellaceae</taxon>
        <taxon>Xenorhabdus</taxon>
    </lineage>
</organism>
<name>A0A1N6MTC2_9GAMM</name>
<reference evidence="2" key="1">
    <citation type="submission" date="2016-12" db="EMBL/GenBank/DDBJ databases">
        <authorList>
            <person name="Gaudriault S."/>
        </authorList>
    </citation>
    <scope>NUCLEOTIDE SEQUENCE [LARGE SCALE GENOMIC DNA]</scope>
    <source>
        <strain evidence="2">HGB1681 (deposited as PTA-6826 in the American Type Culture Collection)</strain>
    </source>
</reference>
<evidence type="ECO:0000313" key="2">
    <source>
        <dbReference type="Proteomes" id="UP000196435"/>
    </source>
</evidence>
<dbReference type="Proteomes" id="UP000196435">
    <property type="component" value="Unassembled WGS sequence"/>
</dbReference>
<dbReference type="EMBL" id="FTLG01000040">
    <property type="protein sequence ID" value="SIP72083.1"/>
    <property type="molecule type" value="Genomic_DNA"/>
</dbReference>
<evidence type="ECO:0000313" key="1">
    <source>
        <dbReference type="EMBL" id="SIP72083.1"/>
    </source>
</evidence>